<proteinExistence type="predicted"/>
<evidence type="ECO:0000313" key="3">
    <source>
        <dbReference type="Proteomes" id="UP000732105"/>
    </source>
</evidence>
<sequence>MSKEVLIAIISASGVIFSAILACLISYLTVKWQKRKALYEFEATYLNNLISCRIESYKNVYFILSNLFKDKTSRGVYPGRRVVDRNRIVDFIKEYDELNSKEGVLFSGLTGNYSHRFRLFIYEVLSQTSNENFYDYFTDEIEDEFYKKGLQLESSLKSDIGVYVLEHKDFDRKINIRTYAQLVREREKCNKL</sequence>
<dbReference type="PROSITE" id="PS51257">
    <property type="entry name" value="PROKAR_LIPOPROTEIN"/>
    <property type="match status" value="1"/>
</dbReference>
<keyword evidence="1" id="KW-1133">Transmembrane helix</keyword>
<reference evidence="2 3" key="1">
    <citation type="submission" date="2018-12" db="EMBL/GenBank/DDBJ databases">
        <title>Marinifilum JC070 sp. nov., a marine bacterium isolated from Yongle Blue Hole in the South China Sea.</title>
        <authorList>
            <person name="Fu T."/>
        </authorList>
    </citation>
    <scope>NUCLEOTIDE SEQUENCE [LARGE SCALE GENOMIC DNA]</scope>
    <source>
        <strain evidence="2 3">JC070</strain>
    </source>
</reference>
<protein>
    <recommendedName>
        <fullName evidence="4">Phage abortive infection protein</fullName>
    </recommendedName>
</protein>
<dbReference type="EMBL" id="RZNH01000019">
    <property type="protein sequence ID" value="NOU60596.1"/>
    <property type="molecule type" value="Genomic_DNA"/>
</dbReference>
<dbReference type="RefSeq" id="WP_171595868.1">
    <property type="nucleotide sequence ID" value="NZ_RZNH01000019.1"/>
</dbReference>
<evidence type="ECO:0000256" key="1">
    <source>
        <dbReference type="SAM" id="Phobius"/>
    </source>
</evidence>
<keyword evidence="1" id="KW-0812">Transmembrane</keyword>
<accession>A0ABX1WWV0</accession>
<organism evidence="2 3">
    <name type="scientific">Marinifilum caeruleilacunae</name>
    <dbReference type="NCBI Taxonomy" id="2499076"/>
    <lineage>
        <taxon>Bacteria</taxon>
        <taxon>Pseudomonadati</taxon>
        <taxon>Bacteroidota</taxon>
        <taxon>Bacteroidia</taxon>
        <taxon>Marinilabiliales</taxon>
        <taxon>Marinifilaceae</taxon>
    </lineage>
</organism>
<name>A0ABX1WWV0_9BACT</name>
<keyword evidence="3" id="KW-1185">Reference proteome</keyword>
<gene>
    <name evidence="2" type="ORF">ELS83_12265</name>
</gene>
<comment type="caution">
    <text evidence="2">The sequence shown here is derived from an EMBL/GenBank/DDBJ whole genome shotgun (WGS) entry which is preliminary data.</text>
</comment>
<feature type="transmembrane region" description="Helical" evidence="1">
    <location>
        <begin position="6"/>
        <end position="30"/>
    </location>
</feature>
<dbReference type="Proteomes" id="UP000732105">
    <property type="component" value="Unassembled WGS sequence"/>
</dbReference>
<evidence type="ECO:0000313" key="2">
    <source>
        <dbReference type="EMBL" id="NOU60596.1"/>
    </source>
</evidence>
<keyword evidence="1" id="KW-0472">Membrane</keyword>
<evidence type="ECO:0008006" key="4">
    <source>
        <dbReference type="Google" id="ProtNLM"/>
    </source>
</evidence>